<evidence type="ECO:0000256" key="1">
    <source>
        <dbReference type="ARBA" id="ARBA00001947"/>
    </source>
</evidence>
<evidence type="ECO:0000256" key="3">
    <source>
        <dbReference type="ARBA" id="ARBA00022723"/>
    </source>
</evidence>
<feature type="compositionally biased region" description="Basic and acidic residues" evidence="6">
    <location>
        <begin position="544"/>
        <end position="557"/>
    </location>
</feature>
<dbReference type="Gene3D" id="1.10.150.450">
    <property type="match status" value="1"/>
</dbReference>
<dbReference type="InterPro" id="IPR011032">
    <property type="entry name" value="GroES-like_sf"/>
</dbReference>
<name>A0A6U3SUV6_9STRA</name>
<evidence type="ECO:0000256" key="4">
    <source>
        <dbReference type="ARBA" id="ARBA00022833"/>
    </source>
</evidence>
<sequence length="1235" mass="137823">MSMIMFMNKKRIIFLVLSYMSISTTYRSTIVTASSPSSPSLPFSKFSSFATFWNKELRKDGEQHNRNVIQDLAFLPRGGGTDDNDGKTKKEQEKQSSKKKKVLILDVDNTLYNELHSQIEQQIIQNTHTFAKSYCNYTKEEADDFYKRFGSTIEGMRHDLLQRRQEKQEDHSSIEEEQDNIHKDEETNLLQEFYKQVYSSIDTTALQLQQLQASSFQDNTGYTHTTTTSYSRVTPTVLHYLQNSPHPIYIASNSPLFHVKKVLRSLGISDVSIFRGMLTPDSPLVQPSLEGKEEDEVCFPTKSQHPKQFYSTLLSKYPTETHDIVLIDDSISSLKGAQNVGIRGIRISSTEEEEEEEKNDNLQVCTSLEDAITSFISPQEDNDKGYTFSQVKYLKSKNVVDAQSINAHVWNTLASELASSLLKDGKNEGGKNGALLRIADVGAGVLSMLKFMMHGGGNNVYGCENDEEQMEKNLESLFDILLRKLEIPNDNHAHTKNNSESSSKGTLKQIQYDAYESNVHLMGACRQVLQELGFVQIGVGGIGRSKEQEGEGSKKDGPIAIFRRKPTSSSPSLSSSMTQNLKRRPSDDLDIIVRLFLQDFTTTSSSTIDTFTIVNGEEGTIENNSSFSSSSPHLIVGCCLADLFHPTDLTRSIFKFANFIGKNDNTNKQERKNDDVLLYFPITFAGTTSFYPPKPFGISSTKSNNNGKNSMMMVPSDTVAFHFYSHLLSTKYRHNLNPSIIVSTMKKFNWKTIASGASHWSINPIKHAYLWNTMIYFFKSTGLLLELMNYGWDGIGWFERIFERDVLPDICASNVDLLFRYAISSEKSSYSTSSSPEKQTKQDEIHENNAMRNKQDEAITTVGEIQFVSPRNVTKITKLWKIMEYENNQDLNVKNKEEVVYLGPNQVEVQSICSLISSGTELKIFRGTFDNDSDAALDINIKGMDDSTMSYPLTYGYSLVGRVVKCGSAVPDADSLHGRLVFTFSPHSSRIIADRESLHVVPEGISAEDAIFFPSVETALSLVHDAHVRIGERVAIFGQGLIGLLVTSILSLQEIASSRGGRAGGSSISSVGIAPTTDGRFGAISVFDTIGDRLAAASEMGASEALLPSESHTAGPFDVAIEVSGNARALQSAIDSTSPGGRIIVGSWYGNDDVRLKLGIDFHRSRKTIKASQVSEIPPELRGLWTKERRFALTWELMKLIRPSRLITKTVTLDQAQEAYELLDRGDEISVSFRY</sequence>
<keyword evidence="4" id="KW-0862">Zinc</keyword>
<feature type="compositionally biased region" description="Basic and acidic residues" evidence="6">
    <location>
        <begin position="84"/>
        <end position="96"/>
    </location>
</feature>
<dbReference type="GO" id="GO:0046872">
    <property type="term" value="F:metal ion binding"/>
    <property type="evidence" value="ECO:0007669"/>
    <property type="project" value="UniProtKB-KW"/>
</dbReference>
<evidence type="ECO:0000256" key="2">
    <source>
        <dbReference type="ARBA" id="ARBA00008072"/>
    </source>
</evidence>
<feature type="region of interest" description="Disordered" evidence="6">
    <location>
        <begin position="543"/>
        <end position="581"/>
    </location>
</feature>
<feature type="region of interest" description="Disordered" evidence="6">
    <location>
        <begin position="71"/>
        <end position="98"/>
    </location>
</feature>
<dbReference type="PANTHER" id="PTHR43350:SF19">
    <property type="entry name" value="D-GULOSIDE 3-DEHYDROGENASE"/>
    <property type="match status" value="1"/>
</dbReference>
<dbReference type="InterPro" id="IPR036412">
    <property type="entry name" value="HAD-like_sf"/>
</dbReference>
<feature type="region of interest" description="Disordered" evidence="6">
    <location>
        <begin position="829"/>
        <end position="853"/>
    </location>
</feature>
<protein>
    <recommendedName>
        <fullName evidence="8">Enoyl reductase (ER) domain-containing protein</fullName>
    </recommendedName>
</protein>
<gene>
    <name evidence="7" type="ORF">DBRI1063_LOCUS18029</name>
</gene>
<accession>A0A6U3SUV6</accession>
<proteinExistence type="inferred from homology"/>
<dbReference type="AlphaFoldDB" id="A0A6U3SUV6"/>
<dbReference type="Gene3D" id="3.40.50.720">
    <property type="entry name" value="NAD(P)-binding Rossmann-like Domain"/>
    <property type="match status" value="1"/>
</dbReference>
<evidence type="ECO:0000256" key="5">
    <source>
        <dbReference type="ARBA" id="ARBA00023002"/>
    </source>
</evidence>
<dbReference type="InterPro" id="IPR036291">
    <property type="entry name" value="NAD(P)-bd_dom_sf"/>
</dbReference>
<feature type="compositionally biased region" description="Basic and acidic residues" evidence="6">
    <location>
        <begin position="838"/>
        <end position="853"/>
    </location>
</feature>
<dbReference type="GO" id="GO:0016491">
    <property type="term" value="F:oxidoreductase activity"/>
    <property type="evidence" value="ECO:0007669"/>
    <property type="project" value="UniProtKB-KW"/>
</dbReference>
<keyword evidence="3" id="KW-0479">Metal-binding</keyword>
<reference evidence="7" key="1">
    <citation type="submission" date="2021-01" db="EMBL/GenBank/DDBJ databases">
        <authorList>
            <person name="Corre E."/>
            <person name="Pelletier E."/>
            <person name="Niang G."/>
            <person name="Scheremetjew M."/>
            <person name="Finn R."/>
            <person name="Kale V."/>
            <person name="Holt S."/>
            <person name="Cochrane G."/>
            <person name="Meng A."/>
            <person name="Brown T."/>
            <person name="Cohen L."/>
        </authorList>
    </citation>
    <scope>NUCLEOTIDE SEQUENCE</scope>
    <source>
        <strain evidence="7">Pop2</strain>
    </source>
</reference>
<evidence type="ECO:0000256" key="6">
    <source>
        <dbReference type="SAM" id="MobiDB-lite"/>
    </source>
</evidence>
<dbReference type="CDD" id="cd08255">
    <property type="entry name" value="2-desacetyl-2-hydroxyethyl_bacteriochlorophyllide_like"/>
    <property type="match status" value="1"/>
</dbReference>
<dbReference type="InterPro" id="IPR023214">
    <property type="entry name" value="HAD_sf"/>
</dbReference>
<dbReference type="SUPFAM" id="SSF56784">
    <property type="entry name" value="HAD-like"/>
    <property type="match status" value="1"/>
</dbReference>
<dbReference type="Gene3D" id="3.90.180.10">
    <property type="entry name" value="Medium-chain alcohol dehydrogenases, catalytic domain"/>
    <property type="match status" value="2"/>
</dbReference>
<dbReference type="Gene3D" id="3.40.50.1000">
    <property type="entry name" value="HAD superfamily/HAD-like"/>
    <property type="match status" value="1"/>
</dbReference>
<dbReference type="PANTHER" id="PTHR43350">
    <property type="entry name" value="NAD-DEPENDENT ALCOHOL DEHYDROGENASE"/>
    <property type="match status" value="1"/>
</dbReference>
<dbReference type="SUPFAM" id="SSF51735">
    <property type="entry name" value="NAD(P)-binding Rossmann-fold domains"/>
    <property type="match status" value="1"/>
</dbReference>
<dbReference type="SUPFAM" id="SSF50129">
    <property type="entry name" value="GroES-like"/>
    <property type="match status" value="1"/>
</dbReference>
<comment type="similarity">
    <text evidence="2">Belongs to the zinc-containing alcohol dehydrogenase family.</text>
</comment>
<comment type="cofactor">
    <cofactor evidence="1">
        <name>Zn(2+)</name>
        <dbReference type="ChEBI" id="CHEBI:29105"/>
    </cofactor>
</comment>
<organism evidence="7">
    <name type="scientific">Ditylum brightwellii</name>
    <dbReference type="NCBI Taxonomy" id="49249"/>
    <lineage>
        <taxon>Eukaryota</taxon>
        <taxon>Sar</taxon>
        <taxon>Stramenopiles</taxon>
        <taxon>Ochrophyta</taxon>
        <taxon>Bacillariophyta</taxon>
        <taxon>Mediophyceae</taxon>
        <taxon>Lithodesmiophycidae</taxon>
        <taxon>Lithodesmiales</taxon>
        <taxon>Lithodesmiaceae</taxon>
        <taxon>Ditylum</taxon>
    </lineage>
</organism>
<keyword evidence="5" id="KW-0560">Oxidoreductase</keyword>
<evidence type="ECO:0000313" key="7">
    <source>
        <dbReference type="EMBL" id="CAD9343810.1"/>
    </source>
</evidence>
<evidence type="ECO:0008006" key="8">
    <source>
        <dbReference type="Google" id="ProtNLM"/>
    </source>
</evidence>
<dbReference type="EMBL" id="HBGN01027902">
    <property type="protein sequence ID" value="CAD9343810.1"/>
    <property type="molecule type" value="Transcribed_RNA"/>
</dbReference>